<dbReference type="Proteomes" id="UP000283269">
    <property type="component" value="Unassembled WGS sequence"/>
</dbReference>
<protein>
    <submittedName>
        <fullName evidence="2">Uncharacterized protein</fullName>
    </submittedName>
</protein>
<keyword evidence="3" id="KW-1185">Reference proteome</keyword>
<proteinExistence type="predicted"/>
<evidence type="ECO:0000313" key="3">
    <source>
        <dbReference type="Proteomes" id="UP000283269"/>
    </source>
</evidence>
<dbReference type="EMBL" id="NHYD01000747">
    <property type="protein sequence ID" value="PPQ93463.1"/>
    <property type="molecule type" value="Genomic_DNA"/>
</dbReference>
<name>A0A409XRM2_PSICY</name>
<feature type="region of interest" description="Disordered" evidence="1">
    <location>
        <begin position="16"/>
        <end position="52"/>
    </location>
</feature>
<dbReference type="AlphaFoldDB" id="A0A409XRM2"/>
<evidence type="ECO:0000256" key="1">
    <source>
        <dbReference type="SAM" id="MobiDB-lite"/>
    </source>
</evidence>
<feature type="compositionally biased region" description="Pro residues" evidence="1">
    <location>
        <begin position="26"/>
        <end position="35"/>
    </location>
</feature>
<evidence type="ECO:0000313" key="2">
    <source>
        <dbReference type="EMBL" id="PPQ93463.1"/>
    </source>
</evidence>
<dbReference type="OrthoDB" id="3094529at2759"/>
<organism evidence="2 3">
    <name type="scientific">Psilocybe cyanescens</name>
    <dbReference type="NCBI Taxonomy" id="93625"/>
    <lineage>
        <taxon>Eukaryota</taxon>
        <taxon>Fungi</taxon>
        <taxon>Dikarya</taxon>
        <taxon>Basidiomycota</taxon>
        <taxon>Agaricomycotina</taxon>
        <taxon>Agaricomycetes</taxon>
        <taxon>Agaricomycetidae</taxon>
        <taxon>Agaricales</taxon>
        <taxon>Agaricineae</taxon>
        <taxon>Strophariaceae</taxon>
        <taxon>Psilocybe</taxon>
    </lineage>
</organism>
<sequence>MAKQLKQWQVTELMAKWSTENATPQSEPPANPPVIPFKHPKPPRRVRRQDPKTGKMPAVKVYGFPFPDHVLEAWCDLVGLHPNKALQDRMPYALEMIAASTPWCGWDRSRLWAIVKGPPKEGFGYLKLLIVGSNETASDLQNANNAARVQAVREIIGDLEIEPAWYWRNHNFN</sequence>
<comment type="caution">
    <text evidence="2">The sequence shown here is derived from an EMBL/GenBank/DDBJ whole genome shotgun (WGS) entry which is preliminary data.</text>
</comment>
<accession>A0A409XRM2</accession>
<gene>
    <name evidence="2" type="ORF">CVT25_008567</name>
</gene>
<dbReference type="InParanoid" id="A0A409XRM2"/>
<feature type="compositionally biased region" description="Basic residues" evidence="1">
    <location>
        <begin position="38"/>
        <end position="47"/>
    </location>
</feature>
<reference evidence="2 3" key="1">
    <citation type="journal article" date="2018" name="Evol. Lett.">
        <title>Horizontal gene cluster transfer increased hallucinogenic mushroom diversity.</title>
        <authorList>
            <person name="Reynolds H.T."/>
            <person name="Vijayakumar V."/>
            <person name="Gluck-Thaler E."/>
            <person name="Korotkin H.B."/>
            <person name="Matheny P.B."/>
            <person name="Slot J.C."/>
        </authorList>
    </citation>
    <scope>NUCLEOTIDE SEQUENCE [LARGE SCALE GENOMIC DNA]</scope>
    <source>
        <strain evidence="2 3">2631</strain>
    </source>
</reference>